<evidence type="ECO:0000313" key="11">
    <source>
        <dbReference type="Proteomes" id="UP001295423"/>
    </source>
</evidence>
<feature type="transmembrane region" description="Helical" evidence="7">
    <location>
        <begin position="248"/>
        <end position="266"/>
    </location>
</feature>
<feature type="region of interest" description="Disordered" evidence="8">
    <location>
        <begin position="127"/>
        <end position="154"/>
    </location>
</feature>
<accession>A0AAD2FHX4</accession>
<dbReference type="AlphaFoldDB" id="A0AAD2FHX4"/>
<feature type="transmembrane region" description="Helical" evidence="7">
    <location>
        <begin position="57"/>
        <end position="79"/>
    </location>
</feature>
<dbReference type="Pfam" id="PF01529">
    <property type="entry name" value="DHHC"/>
    <property type="match status" value="1"/>
</dbReference>
<keyword evidence="2 7" id="KW-0808">Transferase</keyword>
<comment type="catalytic activity">
    <reaction evidence="7">
        <text>L-cysteinyl-[protein] + hexadecanoyl-CoA = S-hexadecanoyl-L-cysteinyl-[protein] + CoA</text>
        <dbReference type="Rhea" id="RHEA:36683"/>
        <dbReference type="Rhea" id="RHEA-COMP:10131"/>
        <dbReference type="Rhea" id="RHEA-COMP:11032"/>
        <dbReference type="ChEBI" id="CHEBI:29950"/>
        <dbReference type="ChEBI" id="CHEBI:57287"/>
        <dbReference type="ChEBI" id="CHEBI:57379"/>
        <dbReference type="ChEBI" id="CHEBI:74151"/>
        <dbReference type="EC" id="2.3.1.225"/>
    </reaction>
</comment>
<dbReference type="GO" id="GO:0019706">
    <property type="term" value="F:protein-cysteine S-palmitoyltransferase activity"/>
    <property type="evidence" value="ECO:0007669"/>
    <property type="project" value="UniProtKB-EC"/>
</dbReference>
<dbReference type="PANTHER" id="PTHR12246">
    <property type="entry name" value="PALMITOYLTRANSFERASE ZDHHC16"/>
    <property type="match status" value="1"/>
</dbReference>
<dbReference type="InterPro" id="IPR001594">
    <property type="entry name" value="Palmitoyltrfase_DHHC"/>
</dbReference>
<keyword evidence="5 7" id="KW-0472">Membrane</keyword>
<feature type="domain" description="Palmitoyltransferase DHHC" evidence="9">
    <location>
        <begin position="157"/>
        <end position="289"/>
    </location>
</feature>
<reference evidence="10" key="1">
    <citation type="submission" date="2023-08" db="EMBL/GenBank/DDBJ databases">
        <authorList>
            <person name="Audoor S."/>
            <person name="Bilcke G."/>
        </authorList>
    </citation>
    <scope>NUCLEOTIDE SEQUENCE</scope>
</reference>
<comment type="caution">
    <text evidence="10">The sequence shown here is derived from an EMBL/GenBank/DDBJ whole genome shotgun (WGS) entry which is preliminary data.</text>
</comment>
<evidence type="ECO:0000256" key="1">
    <source>
        <dbReference type="ARBA" id="ARBA00004141"/>
    </source>
</evidence>
<evidence type="ECO:0000256" key="3">
    <source>
        <dbReference type="ARBA" id="ARBA00022692"/>
    </source>
</evidence>
<comment type="similarity">
    <text evidence="7">Belongs to the DHHC palmitoyltransferase family.</text>
</comment>
<keyword evidence="11" id="KW-1185">Reference proteome</keyword>
<comment type="domain">
    <text evidence="7">The DHHC domain is required for palmitoyltransferase activity.</text>
</comment>
<evidence type="ECO:0000256" key="2">
    <source>
        <dbReference type="ARBA" id="ARBA00022679"/>
    </source>
</evidence>
<proteinExistence type="inferred from homology"/>
<evidence type="ECO:0000256" key="7">
    <source>
        <dbReference type="RuleBase" id="RU079119"/>
    </source>
</evidence>
<evidence type="ECO:0000256" key="4">
    <source>
        <dbReference type="ARBA" id="ARBA00022989"/>
    </source>
</evidence>
<organism evidence="10 11">
    <name type="scientific">Cylindrotheca closterium</name>
    <dbReference type="NCBI Taxonomy" id="2856"/>
    <lineage>
        <taxon>Eukaryota</taxon>
        <taxon>Sar</taxon>
        <taxon>Stramenopiles</taxon>
        <taxon>Ochrophyta</taxon>
        <taxon>Bacillariophyta</taxon>
        <taxon>Bacillariophyceae</taxon>
        <taxon>Bacillariophycidae</taxon>
        <taxon>Bacillariales</taxon>
        <taxon>Bacillariaceae</taxon>
        <taxon>Cylindrotheca</taxon>
    </lineage>
</organism>
<dbReference type="InterPro" id="IPR039859">
    <property type="entry name" value="PFA4/ZDH16/20/ERF2-like"/>
</dbReference>
<dbReference type="EMBL" id="CAKOGP040000890">
    <property type="protein sequence ID" value="CAJ1940368.1"/>
    <property type="molecule type" value="Genomic_DNA"/>
</dbReference>
<keyword evidence="3 7" id="KW-0812">Transmembrane</keyword>
<dbReference type="GO" id="GO:0016020">
    <property type="term" value="C:membrane"/>
    <property type="evidence" value="ECO:0007669"/>
    <property type="project" value="UniProtKB-SubCell"/>
</dbReference>
<dbReference type="EC" id="2.3.1.225" evidence="7"/>
<evidence type="ECO:0000313" key="10">
    <source>
        <dbReference type="EMBL" id="CAJ1940368.1"/>
    </source>
</evidence>
<feature type="transmembrane region" description="Helical" evidence="7">
    <location>
        <begin position="99"/>
        <end position="117"/>
    </location>
</feature>
<evidence type="ECO:0000256" key="8">
    <source>
        <dbReference type="SAM" id="MobiDB-lite"/>
    </source>
</evidence>
<sequence length="373" mass="41609">MSSTTTQRRKGGAPKSVENFKIAVPLDDPPIKAEVMRRKFGTGAFDQHWLNTDCCGLFCAFFTYGLHVYGVYAVCLILIPPWMSTLDEDGVRSLTLMGHLHRLCFTLIAALAVYSHFKAMTTDPGTVPPDAMPLSEDPSKDDQNGSEMDALNQPKRGKRLCRRCSSFKPKRAHHCSVCRRCIVKMDHHCPWVNNCVGIGNHKYFLLFVFYTCLSCIYSFSLVIIRFYTCMGHHGHARSHHLTCLDRPTQLMNILGLLVEAILFGLFTSCMMCDQAGVVTTNMTHIDRLKGDAAANAVSGIVEVFGLKNKRETSEGTKFRLDWLSPFGQVCFPGPLHEEILGYRTPCRSVGGHPTAESEMVSTGTMVRSVQEMV</sequence>
<comment type="subcellular location">
    <subcellularLocation>
        <location evidence="1">Membrane</location>
        <topology evidence="1">Multi-pass membrane protein</topology>
    </subcellularLocation>
</comment>
<evidence type="ECO:0000256" key="5">
    <source>
        <dbReference type="ARBA" id="ARBA00023136"/>
    </source>
</evidence>
<gene>
    <name evidence="10" type="ORF">CYCCA115_LOCUS7007</name>
</gene>
<evidence type="ECO:0000259" key="9">
    <source>
        <dbReference type="Pfam" id="PF01529"/>
    </source>
</evidence>
<dbReference type="Proteomes" id="UP001295423">
    <property type="component" value="Unassembled WGS sequence"/>
</dbReference>
<feature type="transmembrane region" description="Helical" evidence="7">
    <location>
        <begin position="203"/>
        <end position="228"/>
    </location>
</feature>
<keyword evidence="4 7" id="KW-1133">Transmembrane helix</keyword>
<protein>
    <recommendedName>
        <fullName evidence="7">Palmitoyltransferase</fullName>
        <ecNumber evidence="7">2.3.1.225</ecNumber>
    </recommendedName>
</protein>
<dbReference type="PROSITE" id="PS50216">
    <property type="entry name" value="DHHC"/>
    <property type="match status" value="1"/>
</dbReference>
<name>A0AAD2FHX4_9STRA</name>
<keyword evidence="6 7" id="KW-0012">Acyltransferase</keyword>
<evidence type="ECO:0000256" key="6">
    <source>
        <dbReference type="ARBA" id="ARBA00023315"/>
    </source>
</evidence>